<dbReference type="InterPro" id="IPR038261">
    <property type="entry name" value="GPP34-like_sf"/>
</dbReference>
<keyword evidence="2" id="KW-0333">Golgi apparatus</keyword>
<dbReference type="Pfam" id="PF05719">
    <property type="entry name" value="GPP34"/>
    <property type="match status" value="1"/>
</dbReference>
<keyword evidence="6" id="KW-1185">Reference proteome</keyword>
<gene>
    <name evidence="5" type="ORF">BDK92_5839</name>
</gene>
<evidence type="ECO:0000256" key="2">
    <source>
        <dbReference type="ARBA" id="ARBA00023034"/>
    </source>
</evidence>
<name>A0A495JR47_9ACTN</name>
<dbReference type="GO" id="GO:0012505">
    <property type="term" value="C:endomembrane system"/>
    <property type="evidence" value="ECO:0007669"/>
    <property type="project" value="UniProtKB-ARBA"/>
</dbReference>
<evidence type="ECO:0000313" key="5">
    <source>
        <dbReference type="EMBL" id="RKR91443.1"/>
    </source>
</evidence>
<dbReference type="RefSeq" id="WP_121159538.1">
    <property type="nucleotide sequence ID" value="NZ_RBKT01000001.1"/>
</dbReference>
<dbReference type="AlphaFoldDB" id="A0A495JR47"/>
<sequence>MLLADEFFLIAHDDAKGRPRLHASATGLGLAAGLLGELLLARRIVIGGGTVTVVDRRPPDDALSHTVLDQLVGEPEHRSIRTWLMFFGNSAVDSVGERLARAGTVRREETRRMLRTTVTYRPVDINAAAWPVTRLRASLGRAEPPSTADVLLLALLTATNLLREVLWGTDPGVQQRLNQLIDGLPPPLSELARHTEAAVGAAILAGRP</sequence>
<evidence type="ECO:0000256" key="1">
    <source>
        <dbReference type="ARBA" id="ARBA00004255"/>
    </source>
</evidence>
<accession>A0A495JR47</accession>
<reference evidence="5 6" key="1">
    <citation type="submission" date="2018-10" db="EMBL/GenBank/DDBJ databases">
        <title>Sequencing the genomes of 1000 actinobacteria strains.</title>
        <authorList>
            <person name="Klenk H.-P."/>
        </authorList>
    </citation>
    <scope>NUCLEOTIDE SEQUENCE [LARGE SCALE GENOMIC DNA]</scope>
    <source>
        <strain evidence="5 6">DSM 45175</strain>
    </source>
</reference>
<dbReference type="Gene3D" id="1.10.3630.10">
    <property type="entry name" value="yeast vps74-n-term truncation variant domain like"/>
    <property type="match status" value="1"/>
</dbReference>
<protein>
    <submittedName>
        <fullName evidence="5">Golgi phosphoprotein 3 GPP34</fullName>
    </submittedName>
</protein>
<dbReference type="EMBL" id="RBKT01000001">
    <property type="protein sequence ID" value="RKR91443.1"/>
    <property type="molecule type" value="Genomic_DNA"/>
</dbReference>
<dbReference type="InterPro" id="IPR008628">
    <property type="entry name" value="GPP34-like"/>
</dbReference>
<evidence type="ECO:0000256" key="4">
    <source>
        <dbReference type="ARBA" id="ARBA00023136"/>
    </source>
</evidence>
<proteinExistence type="predicted"/>
<comment type="caution">
    <text evidence="5">The sequence shown here is derived from an EMBL/GenBank/DDBJ whole genome shotgun (WGS) entry which is preliminary data.</text>
</comment>
<dbReference type="GO" id="GO:0070273">
    <property type="term" value="F:phosphatidylinositol-4-phosphate binding"/>
    <property type="evidence" value="ECO:0007669"/>
    <property type="project" value="InterPro"/>
</dbReference>
<dbReference type="Proteomes" id="UP000277671">
    <property type="component" value="Unassembled WGS sequence"/>
</dbReference>
<dbReference type="GO" id="GO:0005737">
    <property type="term" value="C:cytoplasm"/>
    <property type="evidence" value="ECO:0007669"/>
    <property type="project" value="UniProtKB-ARBA"/>
</dbReference>
<keyword evidence="4" id="KW-0472">Membrane</keyword>
<comment type="subcellular location">
    <subcellularLocation>
        <location evidence="1">Golgi apparatus membrane</location>
        <topology evidence="1">Peripheral membrane protein</topology>
        <orientation evidence="1">Cytoplasmic side</orientation>
    </subcellularLocation>
</comment>
<dbReference type="OrthoDB" id="3290832at2"/>
<keyword evidence="3" id="KW-0446">Lipid-binding</keyword>
<organism evidence="5 6">
    <name type="scientific">Micromonospora pisi</name>
    <dbReference type="NCBI Taxonomy" id="589240"/>
    <lineage>
        <taxon>Bacteria</taxon>
        <taxon>Bacillati</taxon>
        <taxon>Actinomycetota</taxon>
        <taxon>Actinomycetes</taxon>
        <taxon>Micromonosporales</taxon>
        <taxon>Micromonosporaceae</taxon>
        <taxon>Micromonospora</taxon>
    </lineage>
</organism>
<evidence type="ECO:0000256" key="3">
    <source>
        <dbReference type="ARBA" id="ARBA00023121"/>
    </source>
</evidence>
<evidence type="ECO:0000313" key="6">
    <source>
        <dbReference type="Proteomes" id="UP000277671"/>
    </source>
</evidence>